<sequence length="409" mass="43174">MTNTIRTLSALLLAAFILIAGNNLQGTLLAIRGDLEGFSLTLVGLLMSAYFVGFIAGCRYAPGMVKRVGHIRSFTALASLASASALAHLLAIDATIWIVLRVISGFCLAGLHMILESWLNENATNETRGRILSVYRITDLSAATAGQMLLAASDPAGFVLFALVSILMSIALVPVALTTSTAPQPISDDTLNLKRIFHISPLAGAGCFAVGAANGAFWAIAAVFVQRLGYSVTIVAWFMSAVVIAGAVSQWPLGHLSDRIDRRLVIIGAAGGSTLGGVFLSLTSTISPLMLLAGGCVFGLFAMPLFGLSVAHANDRAKPTEYVSLNAGLLLLYGAGAVAGPVIAPVIMQFTAPQALFLYTSSIHVLLVVFGIWRVIRRDAVPEEEREDFISVPRTSPGVFEMNPNVEED</sequence>
<dbReference type="Gene3D" id="1.20.1250.20">
    <property type="entry name" value="MFS general substrate transporter like domains"/>
    <property type="match status" value="2"/>
</dbReference>
<dbReference type="InterPro" id="IPR020846">
    <property type="entry name" value="MFS_dom"/>
</dbReference>
<feature type="transmembrane region" description="Helical" evidence="5">
    <location>
        <begin position="264"/>
        <end position="283"/>
    </location>
</feature>
<feature type="transmembrane region" description="Helical" evidence="5">
    <location>
        <begin position="199"/>
        <end position="224"/>
    </location>
</feature>
<dbReference type="InterPro" id="IPR011701">
    <property type="entry name" value="MFS"/>
</dbReference>
<feature type="transmembrane region" description="Helical" evidence="5">
    <location>
        <begin position="98"/>
        <end position="119"/>
    </location>
</feature>
<feature type="transmembrane region" description="Helical" evidence="5">
    <location>
        <begin position="40"/>
        <end position="61"/>
    </location>
</feature>
<evidence type="ECO:0000256" key="2">
    <source>
        <dbReference type="ARBA" id="ARBA00022692"/>
    </source>
</evidence>
<gene>
    <name evidence="7" type="ORF">PUV54_03260</name>
</gene>
<dbReference type="CDD" id="cd17477">
    <property type="entry name" value="MFS_YcaD_like"/>
    <property type="match status" value="1"/>
</dbReference>
<accession>A0AAE9ZEE4</accession>
<dbReference type="InterPro" id="IPR036259">
    <property type="entry name" value="MFS_trans_sf"/>
</dbReference>
<dbReference type="EMBL" id="CP118166">
    <property type="protein sequence ID" value="WDI32210.1"/>
    <property type="molecule type" value="Genomic_DNA"/>
</dbReference>
<feature type="transmembrane region" description="Helical" evidence="5">
    <location>
        <begin position="131"/>
        <end position="152"/>
    </location>
</feature>
<dbReference type="PROSITE" id="PS50850">
    <property type="entry name" value="MFS"/>
    <property type="match status" value="1"/>
</dbReference>
<keyword evidence="2 5" id="KW-0812">Transmembrane</keyword>
<dbReference type="Pfam" id="PF00083">
    <property type="entry name" value="Sugar_tr"/>
    <property type="match status" value="1"/>
</dbReference>
<dbReference type="Pfam" id="PF07690">
    <property type="entry name" value="MFS_1"/>
    <property type="match status" value="1"/>
</dbReference>
<evidence type="ECO:0000313" key="7">
    <source>
        <dbReference type="EMBL" id="WDI32210.1"/>
    </source>
</evidence>
<reference evidence="7" key="1">
    <citation type="submission" date="2023-02" db="EMBL/GenBank/DDBJ databases">
        <title>Genome sequence of Hyphococcus flavus.</title>
        <authorList>
            <person name="Rong J.-C."/>
            <person name="Zhao Q."/>
            <person name="Yi M."/>
            <person name="Wu J.-Y."/>
        </authorList>
    </citation>
    <scope>NUCLEOTIDE SEQUENCE</scope>
    <source>
        <strain evidence="7">MCCC 1K03223</strain>
    </source>
</reference>
<dbReference type="RefSeq" id="WP_274494114.1">
    <property type="nucleotide sequence ID" value="NZ_CP118166.1"/>
</dbReference>
<dbReference type="Proteomes" id="UP001214043">
    <property type="component" value="Chromosome"/>
</dbReference>
<proteinExistence type="predicted"/>
<feature type="transmembrane region" description="Helical" evidence="5">
    <location>
        <begin position="230"/>
        <end position="252"/>
    </location>
</feature>
<dbReference type="InterPro" id="IPR047200">
    <property type="entry name" value="MFS_YcaD-like"/>
</dbReference>
<feature type="transmembrane region" description="Helical" evidence="5">
    <location>
        <begin position="73"/>
        <end position="92"/>
    </location>
</feature>
<evidence type="ECO:0000256" key="3">
    <source>
        <dbReference type="ARBA" id="ARBA00022989"/>
    </source>
</evidence>
<evidence type="ECO:0000256" key="5">
    <source>
        <dbReference type="SAM" id="Phobius"/>
    </source>
</evidence>
<evidence type="ECO:0000256" key="1">
    <source>
        <dbReference type="ARBA" id="ARBA00004370"/>
    </source>
</evidence>
<dbReference type="InterPro" id="IPR005828">
    <property type="entry name" value="MFS_sugar_transport-like"/>
</dbReference>
<feature type="transmembrane region" description="Helical" evidence="5">
    <location>
        <begin position="356"/>
        <end position="376"/>
    </location>
</feature>
<feature type="transmembrane region" description="Helical" evidence="5">
    <location>
        <begin position="289"/>
        <end position="311"/>
    </location>
</feature>
<keyword evidence="4 5" id="KW-0472">Membrane</keyword>
<dbReference type="SUPFAM" id="SSF103473">
    <property type="entry name" value="MFS general substrate transporter"/>
    <property type="match status" value="1"/>
</dbReference>
<keyword evidence="3 5" id="KW-1133">Transmembrane helix</keyword>
<evidence type="ECO:0000259" key="6">
    <source>
        <dbReference type="PROSITE" id="PS50850"/>
    </source>
</evidence>
<feature type="transmembrane region" description="Helical" evidence="5">
    <location>
        <begin position="323"/>
        <end position="344"/>
    </location>
</feature>
<evidence type="ECO:0000256" key="4">
    <source>
        <dbReference type="ARBA" id="ARBA00023136"/>
    </source>
</evidence>
<feature type="transmembrane region" description="Helical" evidence="5">
    <location>
        <begin position="158"/>
        <end position="178"/>
    </location>
</feature>
<dbReference type="PANTHER" id="PTHR23521">
    <property type="entry name" value="TRANSPORTER MFS SUPERFAMILY"/>
    <property type="match status" value="1"/>
</dbReference>
<comment type="subcellular location">
    <subcellularLocation>
        <location evidence="1">Membrane</location>
    </subcellularLocation>
</comment>
<dbReference type="AlphaFoldDB" id="A0AAE9ZEE4"/>
<protein>
    <submittedName>
        <fullName evidence="7">MFS transporter</fullName>
    </submittedName>
</protein>
<dbReference type="GO" id="GO:0022857">
    <property type="term" value="F:transmembrane transporter activity"/>
    <property type="evidence" value="ECO:0007669"/>
    <property type="project" value="InterPro"/>
</dbReference>
<dbReference type="GO" id="GO:0005886">
    <property type="term" value="C:plasma membrane"/>
    <property type="evidence" value="ECO:0007669"/>
    <property type="project" value="TreeGrafter"/>
</dbReference>
<name>A0AAE9ZEE4_9PROT</name>
<feature type="domain" description="Major facilitator superfamily (MFS) profile" evidence="6">
    <location>
        <begin position="199"/>
        <end position="409"/>
    </location>
</feature>
<keyword evidence="8" id="KW-1185">Reference proteome</keyword>
<evidence type="ECO:0000313" key="8">
    <source>
        <dbReference type="Proteomes" id="UP001214043"/>
    </source>
</evidence>
<organism evidence="7 8">
    <name type="scientific">Hyphococcus flavus</name>
    <dbReference type="NCBI Taxonomy" id="1866326"/>
    <lineage>
        <taxon>Bacteria</taxon>
        <taxon>Pseudomonadati</taxon>
        <taxon>Pseudomonadota</taxon>
        <taxon>Alphaproteobacteria</taxon>
        <taxon>Parvularculales</taxon>
        <taxon>Parvularculaceae</taxon>
        <taxon>Hyphococcus</taxon>
    </lineage>
</organism>
<dbReference type="KEGG" id="hfl:PUV54_03260"/>
<dbReference type="PANTHER" id="PTHR23521:SF3">
    <property type="entry name" value="MFS TRANSPORTER"/>
    <property type="match status" value="1"/>
</dbReference>